<organism evidence="4 5">
    <name type="scientific">Meloidogyne incognita</name>
    <name type="common">Southern root-knot nematode worm</name>
    <name type="synonym">Oxyuris incognita</name>
    <dbReference type="NCBI Taxonomy" id="6306"/>
    <lineage>
        <taxon>Eukaryota</taxon>
        <taxon>Metazoa</taxon>
        <taxon>Ecdysozoa</taxon>
        <taxon>Nematoda</taxon>
        <taxon>Chromadorea</taxon>
        <taxon>Rhabditida</taxon>
        <taxon>Tylenchina</taxon>
        <taxon>Tylenchomorpha</taxon>
        <taxon>Tylenchoidea</taxon>
        <taxon>Meloidogynidae</taxon>
        <taxon>Meloidogyninae</taxon>
        <taxon>Meloidogyne</taxon>
        <taxon>Meloidogyne incognita group</taxon>
    </lineage>
</organism>
<keyword evidence="4" id="KW-1185">Reference proteome</keyword>
<feature type="region of interest" description="Disordered" evidence="2">
    <location>
        <begin position="330"/>
        <end position="363"/>
    </location>
</feature>
<evidence type="ECO:0000256" key="2">
    <source>
        <dbReference type="SAM" id="MobiDB-lite"/>
    </source>
</evidence>
<dbReference type="Proteomes" id="UP000887563">
    <property type="component" value="Unplaced"/>
</dbReference>
<dbReference type="PROSITE" id="PS51670">
    <property type="entry name" value="SHKT"/>
    <property type="match status" value="1"/>
</dbReference>
<feature type="compositionally biased region" description="Basic and acidic residues" evidence="2">
    <location>
        <begin position="350"/>
        <end position="363"/>
    </location>
</feature>
<evidence type="ECO:0000313" key="5">
    <source>
        <dbReference type="WBParaSite" id="Minc3s03761g34726"/>
    </source>
</evidence>
<name>A0A914N3J8_MELIC</name>
<sequence>MVRWLKGSNDLKSEGFKDKVPSNLLLISCDDLRVVGSRKIFVYPKPSSTIYNPIELSKRDQLFKIQLSIKYKTLSHKGVLKNEGLVINFNKNLAFYRHRAGKHKGGRRGSRSEEIMKRDSKELVNSKEENLKEIKKENLNKKSVEVKVEKSVERTEKSEEKLEKRKKDKSSEKEKIENEEGKKKIVERREGEKEGKLLSEEKKEINTSNEEKKRESKNSAETKTKFEKTEETQIDKKEAKESELENDKDISVEKREDIRNKTQAVNCDETRETRSHPSESSQALSLSLSQISFSQALSLSQISFTLLSVFCDAALLEKAAVSLYDTKNKTQKIHPKPKQNLKKQKKLKIDKKEAKESELENDKDISVEKRENIRNKTKAVNCDETRETRNENTKKKNLKTRQNGIKMEELNNNEGKSKRKSTKKNLNNDGKATEFFSAIDDELTENSENKISEVEENTKPVAPKAKPMHLKNKLGLVGTTTEREASPLITTTAAFQRWTPYIFDCEHEVDDRGELLCTEWARGGFCEINKATKFLFCRKTCLCIGAN</sequence>
<feature type="compositionally biased region" description="Basic and acidic residues" evidence="2">
    <location>
        <begin position="381"/>
        <end position="394"/>
    </location>
</feature>
<feature type="compositionally biased region" description="Basic and acidic residues" evidence="2">
    <location>
        <begin position="268"/>
        <end position="277"/>
    </location>
</feature>
<protein>
    <submittedName>
        <fullName evidence="5">ShKT domain-containing protein</fullName>
    </submittedName>
</protein>
<accession>A0A914N3J8</accession>
<feature type="compositionally biased region" description="Basic residues" evidence="2">
    <location>
        <begin position="330"/>
        <end position="349"/>
    </location>
</feature>
<evidence type="ECO:0000313" key="4">
    <source>
        <dbReference type="Proteomes" id="UP000887563"/>
    </source>
</evidence>
<proteinExistence type="predicted"/>
<feature type="region of interest" description="Disordered" evidence="2">
    <location>
        <begin position="146"/>
        <end position="280"/>
    </location>
</feature>
<dbReference type="InterPro" id="IPR003582">
    <property type="entry name" value="ShKT_dom"/>
</dbReference>
<feature type="compositionally biased region" description="Basic and acidic residues" evidence="2">
    <location>
        <begin position="146"/>
        <end position="260"/>
    </location>
</feature>
<dbReference type="WBParaSite" id="Minc3s03761g34726">
    <property type="protein sequence ID" value="Minc3s03761g34726"/>
    <property type="gene ID" value="Minc3s03761g34726"/>
</dbReference>
<dbReference type="AlphaFoldDB" id="A0A914N3J8"/>
<feature type="region of interest" description="Disordered" evidence="2">
    <location>
        <begin position="378"/>
        <end position="428"/>
    </location>
</feature>
<reference evidence="5" key="1">
    <citation type="submission" date="2022-11" db="UniProtKB">
        <authorList>
            <consortium name="WormBaseParasite"/>
        </authorList>
    </citation>
    <scope>IDENTIFICATION</scope>
</reference>
<comment type="caution">
    <text evidence="1">Lacks conserved residue(s) required for the propagation of feature annotation.</text>
</comment>
<feature type="domain" description="ShKT" evidence="3">
    <location>
        <begin position="505"/>
        <end position="543"/>
    </location>
</feature>
<evidence type="ECO:0000256" key="1">
    <source>
        <dbReference type="PROSITE-ProRule" id="PRU01005"/>
    </source>
</evidence>
<evidence type="ECO:0000259" key="3">
    <source>
        <dbReference type="PROSITE" id="PS51670"/>
    </source>
</evidence>